<feature type="domain" description="HTH araC/xylS-type" evidence="3">
    <location>
        <begin position="14"/>
        <end position="112"/>
    </location>
</feature>
<dbReference type="SUPFAM" id="SSF46689">
    <property type="entry name" value="Homeodomain-like"/>
    <property type="match status" value="2"/>
</dbReference>
<dbReference type="OrthoDB" id="282744at2"/>
<proteinExistence type="predicted"/>
<comment type="caution">
    <text evidence="4">The sequence shown here is derived from an EMBL/GenBank/DDBJ whole genome shotgun (WGS) entry which is preliminary data.</text>
</comment>
<dbReference type="PANTHER" id="PTHR40055">
    <property type="entry name" value="TRANSCRIPTIONAL REGULATOR YGIV-RELATED"/>
    <property type="match status" value="1"/>
</dbReference>
<dbReference type="GO" id="GO:0043565">
    <property type="term" value="F:sequence-specific DNA binding"/>
    <property type="evidence" value="ECO:0007669"/>
    <property type="project" value="InterPro"/>
</dbReference>
<organism evidence="4 5">
    <name type="scientific">Leucothrix pacifica</name>
    <dbReference type="NCBI Taxonomy" id="1247513"/>
    <lineage>
        <taxon>Bacteria</taxon>
        <taxon>Pseudomonadati</taxon>
        <taxon>Pseudomonadota</taxon>
        <taxon>Gammaproteobacteria</taxon>
        <taxon>Thiotrichales</taxon>
        <taxon>Thiotrichaceae</taxon>
        <taxon>Leucothrix</taxon>
    </lineage>
</organism>
<evidence type="ECO:0000313" key="4">
    <source>
        <dbReference type="EMBL" id="PWQ99894.1"/>
    </source>
</evidence>
<dbReference type="InterPro" id="IPR009057">
    <property type="entry name" value="Homeodomain-like_sf"/>
</dbReference>
<dbReference type="SMART" id="SM00342">
    <property type="entry name" value="HTH_ARAC"/>
    <property type="match status" value="1"/>
</dbReference>
<dbReference type="Proteomes" id="UP000245539">
    <property type="component" value="Unassembled WGS sequence"/>
</dbReference>
<dbReference type="Pfam" id="PF12833">
    <property type="entry name" value="HTH_18"/>
    <property type="match status" value="1"/>
</dbReference>
<accession>A0A317CMZ7</accession>
<gene>
    <name evidence="4" type="ORF">DKW60_04300</name>
</gene>
<name>A0A317CMZ7_9GAMM</name>
<reference evidence="4 5" key="1">
    <citation type="submission" date="2018-05" db="EMBL/GenBank/DDBJ databases">
        <title>Leucothrix arctica sp. nov., isolated from Arctic seawater.</title>
        <authorList>
            <person name="Choi A."/>
            <person name="Baek K."/>
        </authorList>
    </citation>
    <scope>NUCLEOTIDE SEQUENCE [LARGE SCALE GENOMIC DNA]</scope>
    <source>
        <strain evidence="4 5">JCM 18388</strain>
    </source>
</reference>
<dbReference type="InterPro" id="IPR029442">
    <property type="entry name" value="GyrI-like"/>
</dbReference>
<dbReference type="InterPro" id="IPR011256">
    <property type="entry name" value="Reg_factor_effector_dom_sf"/>
</dbReference>
<evidence type="ECO:0000256" key="2">
    <source>
        <dbReference type="ARBA" id="ARBA00023163"/>
    </source>
</evidence>
<protein>
    <submittedName>
        <fullName evidence="4">AraC family transcriptional regulator</fullName>
    </submittedName>
</protein>
<dbReference type="GO" id="GO:0003700">
    <property type="term" value="F:DNA-binding transcription factor activity"/>
    <property type="evidence" value="ECO:0007669"/>
    <property type="project" value="InterPro"/>
</dbReference>
<keyword evidence="5" id="KW-1185">Reference proteome</keyword>
<evidence type="ECO:0000256" key="1">
    <source>
        <dbReference type="ARBA" id="ARBA00023015"/>
    </source>
</evidence>
<dbReference type="InterPro" id="IPR010499">
    <property type="entry name" value="AraC_E-bd"/>
</dbReference>
<dbReference type="SUPFAM" id="SSF55136">
    <property type="entry name" value="Probable bacterial effector-binding domain"/>
    <property type="match status" value="1"/>
</dbReference>
<dbReference type="EMBL" id="QGKM01000007">
    <property type="protein sequence ID" value="PWQ99894.1"/>
    <property type="molecule type" value="Genomic_DNA"/>
</dbReference>
<sequence>MKQTTGQNYRQRLTQVIDYIYNNLDGDLSVNALADVAIMSPYHFHRIYRGLAKEPINATIRRLRLQHAAAELIRSEQPIANIAKKVSYGSVEAFSRAFTAHFGERPRDYREGRQTDGKACVPYIAMLPADNQEYTDMFETEIMEFDAIDLVGYQHQGDYMNIGGVFEKLFIYAGSHGLVNDSTLSIGLYYGDPQSTPVDELQSMACITASVDDIPADDDAPTPMQIPAGKYATLLFKGSYAELEKPYSWLFGQWLPQSGYEAADFPPFEEYLNDPKDTPPNELLTRIHCKLT</sequence>
<dbReference type="Gene3D" id="3.20.80.10">
    <property type="entry name" value="Regulatory factor, effector binding domain"/>
    <property type="match status" value="1"/>
</dbReference>
<dbReference type="RefSeq" id="WP_109836438.1">
    <property type="nucleotide sequence ID" value="NZ_QGKM01000007.1"/>
</dbReference>
<evidence type="ECO:0000259" key="3">
    <source>
        <dbReference type="PROSITE" id="PS01124"/>
    </source>
</evidence>
<evidence type="ECO:0000313" key="5">
    <source>
        <dbReference type="Proteomes" id="UP000245539"/>
    </source>
</evidence>
<keyword evidence="1" id="KW-0805">Transcription regulation</keyword>
<dbReference type="PANTHER" id="PTHR40055:SF1">
    <property type="entry name" value="TRANSCRIPTIONAL REGULATOR YGIV-RELATED"/>
    <property type="match status" value="1"/>
</dbReference>
<dbReference type="Gene3D" id="1.10.10.60">
    <property type="entry name" value="Homeodomain-like"/>
    <property type="match status" value="1"/>
</dbReference>
<dbReference type="AlphaFoldDB" id="A0A317CMZ7"/>
<dbReference type="PROSITE" id="PS01124">
    <property type="entry name" value="HTH_ARAC_FAMILY_2"/>
    <property type="match status" value="1"/>
</dbReference>
<dbReference type="Pfam" id="PF06445">
    <property type="entry name" value="GyrI-like"/>
    <property type="match status" value="1"/>
</dbReference>
<dbReference type="SMART" id="SM00871">
    <property type="entry name" value="AraC_E_bind"/>
    <property type="match status" value="1"/>
</dbReference>
<dbReference type="InterPro" id="IPR018060">
    <property type="entry name" value="HTH_AraC"/>
</dbReference>
<dbReference type="InterPro" id="IPR050908">
    <property type="entry name" value="SmbC-like"/>
</dbReference>
<keyword evidence="2" id="KW-0804">Transcription</keyword>